<dbReference type="SUPFAM" id="SSF81296">
    <property type="entry name" value="E set domains"/>
    <property type="match status" value="1"/>
</dbReference>
<accession>A0A1S2LK01</accession>
<dbReference type="Gene3D" id="2.60.40.1220">
    <property type="match status" value="1"/>
</dbReference>
<dbReference type="AlphaFoldDB" id="A0A1S2LK01"/>
<evidence type="ECO:0000256" key="4">
    <source>
        <dbReference type="SAM" id="Phobius"/>
    </source>
</evidence>
<evidence type="ECO:0000256" key="2">
    <source>
        <dbReference type="ARBA" id="ARBA00023008"/>
    </source>
</evidence>
<keyword evidence="2" id="KW-0186">Copper</keyword>
<keyword evidence="4" id="KW-0812">Transmembrane</keyword>
<organism evidence="6 7">
    <name type="scientific">Anaerobacillus arseniciselenatis</name>
    <dbReference type="NCBI Taxonomy" id="85682"/>
    <lineage>
        <taxon>Bacteria</taxon>
        <taxon>Bacillati</taxon>
        <taxon>Bacillota</taxon>
        <taxon>Bacilli</taxon>
        <taxon>Bacillales</taxon>
        <taxon>Bacillaceae</taxon>
        <taxon>Anaerobacillus</taxon>
    </lineage>
</organism>
<sequence>MQQSYPSHGEVIENSIQDISLTFDAGIESSSVIEIFRSNGEEVPLQELIVDSPYIEATLVDPLATDDYKLNWLVIGDDGHPTEGTIEFSIILPQVEEGAKEKVTEQEEANETREDVVEERETNEDRNDEIAEEQSIIENNQDQSLNILLIGILFIAIIVVLFVVSKRKR</sequence>
<dbReference type="InterPro" id="IPR014756">
    <property type="entry name" value="Ig_E-set"/>
</dbReference>
<dbReference type="GO" id="GO:0046688">
    <property type="term" value="P:response to copper ion"/>
    <property type="evidence" value="ECO:0007669"/>
    <property type="project" value="InterPro"/>
</dbReference>
<feature type="transmembrane region" description="Helical" evidence="4">
    <location>
        <begin position="145"/>
        <end position="164"/>
    </location>
</feature>
<gene>
    <name evidence="6" type="ORF">BKP35_09215</name>
</gene>
<keyword evidence="4" id="KW-1133">Transmembrane helix</keyword>
<feature type="domain" description="CopC" evidence="5">
    <location>
        <begin position="2"/>
        <end position="90"/>
    </location>
</feature>
<comment type="caution">
    <text evidence="6">The sequence shown here is derived from an EMBL/GenBank/DDBJ whole genome shotgun (WGS) entry which is preliminary data.</text>
</comment>
<dbReference type="Proteomes" id="UP000180098">
    <property type="component" value="Unassembled WGS sequence"/>
</dbReference>
<protein>
    <recommendedName>
        <fullName evidence="5">CopC domain-containing protein</fullName>
    </recommendedName>
</protein>
<evidence type="ECO:0000256" key="3">
    <source>
        <dbReference type="SAM" id="MobiDB-lite"/>
    </source>
</evidence>
<dbReference type="GO" id="GO:0005507">
    <property type="term" value="F:copper ion binding"/>
    <property type="evidence" value="ECO:0007669"/>
    <property type="project" value="InterPro"/>
</dbReference>
<reference evidence="6 7" key="1">
    <citation type="submission" date="2016-10" db="EMBL/GenBank/DDBJ databases">
        <title>Draft genome sequences of four alkaliphilic bacteria belonging to the Anaerobacillus genus.</title>
        <authorList>
            <person name="Bassil N.M."/>
            <person name="Lloyd J.R."/>
        </authorList>
    </citation>
    <scope>NUCLEOTIDE SEQUENCE [LARGE SCALE GENOMIC DNA]</scope>
    <source>
        <strain evidence="6 7">DSM 15340</strain>
    </source>
</reference>
<proteinExistence type="predicted"/>
<dbReference type="InterPro" id="IPR014755">
    <property type="entry name" value="Cu-Rt/internalin_Ig-like"/>
</dbReference>
<evidence type="ECO:0000313" key="7">
    <source>
        <dbReference type="Proteomes" id="UP000180098"/>
    </source>
</evidence>
<feature type="region of interest" description="Disordered" evidence="3">
    <location>
        <begin position="100"/>
        <end position="129"/>
    </location>
</feature>
<evidence type="ECO:0000256" key="1">
    <source>
        <dbReference type="ARBA" id="ARBA00022729"/>
    </source>
</evidence>
<keyword evidence="4" id="KW-0472">Membrane</keyword>
<dbReference type="InterPro" id="IPR007348">
    <property type="entry name" value="CopC_dom"/>
</dbReference>
<dbReference type="Pfam" id="PF04234">
    <property type="entry name" value="CopC"/>
    <property type="match status" value="1"/>
</dbReference>
<evidence type="ECO:0000259" key="5">
    <source>
        <dbReference type="Pfam" id="PF04234"/>
    </source>
</evidence>
<evidence type="ECO:0000313" key="6">
    <source>
        <dbReference type="EMBL" id="OIJ12751.1"/>
    </source>
</evidence>
<name>A0A1S2LK01_9BACI</name>
<dbReference type="GO" id="GO:0042597">
    <property type="term" value="C:periplasmic space"/>
    <property type="evidence" value="ECO:0007669"/>
    <property type="project" value="InterPro"/>
</dbReference>
<keyword evidence="1" id="KW-0732">Signal</keyword>
<keyword evidence="7" id="KW-1185">Reference proteome</keyword>
<dbReference type="EMBL" id="MLQQ01000018">
    <property type="protein sequence ID" value="OIJ12751.1"/>
    <property type="molecule type" value="Genomic_DNA"/>
</dbReference>